<feature type="transmembrane region" description="Helical" evidence="12">
    <location>
        <begin position="75"/>
        <end position="97"/>
    </location>
</feature>
<evidence type="ECO:0000256" key="8">
    <source>
        <dbReference type="ARBA" id="ARBA00022833"/>
    </source>
</evidence>
<dbReference type="OrthoDB" id="166377at2"/>
<evidence type="ECO:0000256" key="9">
    <source>
        <dbReference type="ARBA" id="ARBA00022989"/>
    </source>
</evidence>
<evidence type="ECO:0000259" key="13">
    <source>
        <dbReference type="Pfam" id="PF02163"/>
    </source>
</evidence>
<dbReference type="GO" id="GO:0046872">
    <property type="term" value="F:metal ion binding"/>
    <property type="evidence" value="ECO:0007669"/>
    <property type="project" value="UniProtKB-KW"/>
</dbReference>
<dbReference type="RefSeq" id="WP_138210310.1">
    <property type="nucleotide sequence ID" value="NZ_CBCRUQ010000005.1"/>
</dbReference>
<dbReference type="AlphaFoldDB" id="A0A4U9RHY1"/>
<dbReference type="GO" id="GO:0008237">
    <property type="term" value="F:metallopeptidase activity"/>
    <property type="evidence" value="ECO:0007669"/>
    <property type="project" value="UniProtKB-KW"/>
</dbReference>
<dbReference type="KEGG" id="hhw:NCTC503_01683"/>
<keyword evidence="7 14" id="KW-0378">Hydrolase</keyword>
<dbReference type="PANTHER" id="PTHR39188">
    <property type="entry name" value="MEMBRANE-ASSOCIATED ZINC METALLOPROTEASE M50B"/>
    <property type="match status" value="1"/>
</dbReference>
<feature type="domain" description="Peptidase M50" evidence="13">
    <location>
        <begin position="103"/>
        <end position="159"/>
    </location>
</feature>
<dbReference type="PANTHER" id="PTHR39188:SF3">
    <property type="entry name" value="STAGE IV SPORULATION PROTEIN FB"/>
    <property type="match status" value="1"/>
</dbReference>
<feature type="transmembrane region" description="Helical" evidence="12">
    <location>
        <begin position="103"/>
        <end position="123"/>
    </location>
</feature>
<evidence type="ECO:0000256" key="1">
    <source>
        <dbReference type="ARBA" id="ARBA00001947"/>
    </source>
</evidence>
<evidence type="ECO:0000256" key="2">
    <source>
        <dbReference type="ARBA" id="ARBA00004141"/>
    </source>
</evidence>
<evidence type="ECO:0000256" key="6">
    <source>
        <dbReference type="ARBA" id="ARBA00022723"/>
    </source>
</evidence>
<accession>A0A4U9RHY1</accession>
<reference evidence="14 15" key="1">
    <citation type="submission" date="2019-05" db="EMBL/GenBank/DDBJ databases">
        <authorList>
            <consortium name="Pathogen Informatics"/>
        </authorList>
    </citation>
    <scope>NUCLEOTIDE SEQUENCE [LARGE SCALE GENOMIC DNA]</scope>
    <source>
        <strain evidence="14 15">NCTC503</strain>
    </source>
</reference>
<sequence length="281" mass="32626">MIKFTKAFFIYFCILSIIGFKREILFSLIFVLIHEFTHYVVARMLNFSAYDIKILPFGAVLNLKDIDDAEPLEDLIISISGPLINIILSIIFYILYFKFKVEIYYSFYISNLVLGIFNLIPAFPLDGARVLRSILSMKTIYKIANTITLNISIFLGSLMCILYFICFFKGVNSINLGLISLLIIRTSIKEKERVAYIIMGDIIKKRVKFFKNGYLQNRSISIFYKKDLIKALGLIDKNKYNMFLVLDEELRLIGTIYEDEVVEALKIYGNITLEDYINMEN</sequence>
<dbReference type="EMBL" id="LR590481">
    <property type="protein sequence ID" value="VTQ90848.1"/>
    <property type="molecule type" value="Genomic_DNA"/>
</dbReference>
<evidence type="ECO:0000256" key="10">
    <source>
        <dbReference type="ARBA" id="ARBA00023049"/>
    </source>
</evidence>
<evidence type="ECO:0000313" key="14">
    <source>
        <dbReference type="EMBL" id="VTQ90848.1"/>
    </source>
</evidence>
<dbReference type="SUPFAM" id="SSF54631">
    <property type="entry name" value="CBS-domain pair"/>
    <property type="match status" value="1"/>
</dbReference>
<dbReference type="Proteomes" id="UP000308489">
    <property type="component" value="Chromosome 1"/>
</dbReference>
<keyword evidence="8" id="KW-0862">Zinc</keyword>
<keyword evidence="10" id="KW-0482">Metalloprotease</keyword>
<evidence type="ECO:0000313" key="15">
    <source>
        <dbReference type="Proteomes" id="UP000308489"/>
    </source>
</evidence>
<keyword evidence="5 12" id="KW-0812">Transmembrane</keyword>
<dbReference type="GO" id="GO:0016020">
    <property type="term" value="C:membrane"/>
    <property type="evidence" value="ECO:0007669"/>
    <property type="project" value="UniProtKB-SubCell"/>
</dbReference>
<dbReference type="CDD" id="cd06161">
    <property type="entry name" value="S2P-M50_SpoIVFB"/>
    <property type="match status" value="1"/>
</dbReference>
<dbReference type="EC" id="3.4.24.-" evidence="14"/>
<keyword evidence="15" id="KW-1185">Reference proteome</keyword>
<dbReference type="InterPro" id="IPR046342">
    <property type="entry name" value="CBS_dom_sf"/>
</dbReference>
<comment type="similarity">
    <text evidence="3">Belongs to the peptidase M50B family.</text>
</comment>
<dbReference type="InterPro" id="IPR008915">
    <property type="entry name" value="Peptidase_M50"/>
</dbReference>
<keyword evidence="4 14" id="KW-0645">Protease</keyword>
<feature type="transmembrane region" description="Helical" evidence="12">
    <location>
        <begin position="143"/>
        <end position="165"/>
    </location>
</feature>
<organism evidence="14 15">
    <name type="scientific">Hathewaya histolytica</name>
    <name type="common">Clostridium histolyticum</name>
    <dbReference type="NCBI Taxonomy" id="1498"/>
    <lineage>
        <taxon>Bacteria</taxon>
        <taxon>Bacillati</taxon>
        <taxon>Bacillota</taxon>
        <taxon>Clostridia</taxon>
        <taxon>Eubacteriales</taxon>
        <taxon>Clostridiaceae</taxon>
        <taxon>Hathewaya</taxon>
    </lineage>
</organism>
<evidence type="ECO:0000256" key="5">
    <source>
        <dbReference type="ARBA" id="ARBA00022692"/>
    </source>
</evidence>
<protein>
    <submittedName>
        <fullName evidence="14">Zn-dependent protease</fullName>
        <ecNumber evidence="14">3.4.24.-</ecNumber>
    </submittedName>
</protein>
<evidence type="ECO:0000256" key="7">
    <source>
        <dbReference type="ARBA" id="ARBA00022801"/>
    </source>
</evidence>
<dbReference type="Pfam" id="PF02163">
    <property type="entry name" value="Peptidase_M50"/>
    <property type="match status" value="2"/>
</dbReference>
<feature type="domain" description="Peptidase M50" evidence="13">
    <location>
        <begin position="28"/>
        <end position="97"/>
    </location>
</feature>
<evidence type="ECO:0000256" key="12">
    <source>
        <dbReference type="SAM" id="Phobius"/>
    </source>
</evidence>
<comment type="subcellular location">
    <subcellularLocation>
        <location evidence="2">Membrane</location>
        <topology evidence="2">Multi-pass membrane protein</topology>
    </subcellularLocation>
</comment>
<evidence type="ECO:0000256" key="4">
    <source>
        <dbReference type="ARBA" id="ARBA00022670"/>
    </source>
</evidence>
<feature type="transmembrane region" description="Helical" evidence="12">
    <location>
        <begin position="7"/>
        <end position="33"/>
    </location>
</feature>
<keyword evidence="6" id="KW-0479">Metal-binding</keyword>
<gene>
    <name evidence="14" type="primary">spoIVFB</name>
    <name evidence="14" type="ORF">NCTC503_01683</name>
</gene>
<evidence type="ECO:0000256" key="3">
    <source>
        <dbReference type="ARBA" id="ARBA00007931"/>
    </source>
</evidence>
<comment type="cofactor">
    <cofactor evidence="1">
        <name>Zn(2+)</name>
        <dbReference type="ChEBI" id="CHEBI:29105"/>
    </cofactor>
</comment>
<keyword evidence="11 12" id="KW-0472">Membrane</keyword>
<evidence type="ECO:0000256" key="11">
    <source>
        <dbReference type="ARBA" id="ARBA00023136"/>
    </source>
</evidence>
<proteinExistence type="inferred from homology"/>
<keyword evidence="9 12" id="KW-1133">Transmembrane helix</keyword>
<dbReference type="GO" id="GO:0006508">
    <property type="term" value="P:proteolysis"/>
    <property type="evidence" value="ECO:0007669"/>
    <property type="project" value="UniProtKB-KW"/>
</dbReference>
<name>A0A4U9RHY1_HATHI</name>